<evidence type="ECO:0000256" key="3">
    <source>
        <dbReference type="ARBA" id="ARBA00022692"/>
    </source>
</evidence>
<evidence type="ECO:0000256" key="4">
    <source>
        <dbReference type="ARBA" id="ARBA00022968"/>
    </source>
</evidence>
<evidence type="ECO:0000256" key="5">
    <source>
        <dbReference type="ARBA" id="ARBA00022989"/>
    </source>
</evidence>
<keyword evidence="4" id="KW-0735">Signal-anchor</keyword>
<reference evidence="8" key="1">
    <citation type="submission" date="2025-08" db="UniProtKB">
        <authorList>
            <consortium name="RefSeq"/>
        </authorList>
    </citation>
    <scope>IDENTIFICATION</scope>
</reference>
<dbReference type="InterPro" id="IPR029962">
    <property type="entry name" value="TBL"/>
</dbReference>
<protein>
    <submittedName>
        <fullName evidence="8">Protein trichome birefringence-like 41</fullName>
    </submittedName>
</protein>
<dbReference type="eggNOG" id="ENOG502QVJM">
    <property type="taxonomic scope" value="Eukaryota"/>
</dbReference>
<dbReference type="KEGG" id="nnu:104609014"/>
<dbReference type="GO" id="GO:0016413">
    <property type="term" value="F:O-acetyltransferase activity"/>
    <property type="evidence" value="ECO:0000318"/>
    <property type="project" value="GO_Central"/>
</dbReference>
<name>A0A1U8AZ30_NELNU</name>
<comment type="subcellular location">
    <subcellularLocation>
        <location evidence="1">Membrane</location>
        <topology evidence="1">Single-pass membrane protein</topology>
    </subcellularLocation>
</comment>
<proteinExistence type="inferred from homology"/>
<dbReference type="GO" id="GO:0005794">
    <property type="term" value="C:Golgi apparatus"/>
    <property type="evidence" value="ECO:0000318"/>
    <property type="project" value="GO_Central"/>
</dbReference>
<dbReference type="OMA" id="FRCEGNG"/>
<evidence type="ECO:0000256" key="6">
    <source>
        <dbReference type="ARBA" id="ARBA00023136"/>
    </source>
</evidence>
<dbReference type="Pfam" id="PF13839">
    <property type="entry name" value="PC-Esterase"/>
    <property type="match status" value="1"/>
</dbReference>
<sequence length="361" mass="40797">MDLRSHHSAAIAAATLLLICLLHPAKGNVGRLGRSVGHGCNYFEGSWVFDDSYPMYNSSHCPFIEHEFTCLKNGRPDHLYLNYRWKPTACDLPRFNGEDFLMRFKGKSIMFVGDSLSRNQWESLTCLLHTAVPHANYTLQRQDSLSNFTLPDYGVSVLLLRNVFLVDVVSEKIGRVLKLDSIEGGEAWLGIDMLVFNTWHWWNRRGSTQPWDFIQVGNRIYRDIDRLLAFEKALITWAGWVDDNVDPTKSLVFFQGISPSHYNGSGWNEPSVKSCHGQTQPVNGSTYPGGSPPALDVLKSVLRKMVKPVYLLDVTGLSLLRKDGHPSIYGFSGREGMDCSHWCLAGVPDTWNQLLYNALIR</sequence>
<keyword evidence="3" id="KW-0812">Transmembrane</keyword>
<dbReference type="PANTHER" id="PTHR32285:SF58">
    <property type="entry name" value="PROTEIN TRICHOME BIREFRINGENCE-LIKE 41"/>
    <property type="match status" value="1"/>
</dbReference>
<dbReference type="InterPro" id="IPR025846">
    <property type="entry name" value="TBL_N"/>
</dbReference>
<accession>A0A1U8AZ30</accession>
<dbReference type="InterPro" id="IPR026057">
    <property type="entry name" value="TBL_C"/>
</dbReference>
<dbReference type="GeneID" id="104609014"/>
<dbReference type="RefSeq" id="XP_010273484.1">
    <property type="nucleotide sequence ID" value="XM_010275182.1"/>
</dbReference>
<dbReference type="Proteomes" id="UP000189703">
    <property type="component" value="Unplaced"/>
</dbReference>
<comment type="similarity">
    <text evidence="2">Belongs to the PC-esterase family. TBL subfamily.</text>
</comment>
<dbReference type="AlphaFoldDB" id="A0A1U8AZ30"/>
<evidence type="ECO:0000256" key="1">
    <source>
        <dbReference type="ARBA" id="ARBA00004167"/>
    </source>
</evidence>
<gene>
    <name evidence="8" type="primary">LOC104609014</name>
</gene>
<organism evidence="7 8">
    <name type="scientific">Nelumbo nucifera</name>
    <name type="common">Sacred lotus</name>
    <dbReference type="NCBI Taxonomy" id="4432"/>
    <lineage>
        <taxon>Eukaryota</taxon>
        <taxon>Viridiplantae</taxon>
        <taxon>Streptophyta</taxon>
        <taxon>Embryophyta</taxon>
        <taxon>Tracheophyta</taxon>
        <taxon>Spermatophyta</taxon>
        <taxon>Magnoliopsida</taxon>
        <taxon>Proteales</taxon>
        <taxon>Nelumbonaceae</taxon>
        <taxon>Nelumbo</taxon>
    </lineage>
</organism>
<dbReference type="PANTHER" id="PTHR32285">
    <property type="entry name" value="PROTEIN TRICHOME BIREFRINGENCE-LIKE 9-RELATED"/>
    <property type="match status" value="1"/>
</dbReference>
<dbReference type="GO" id="GO:0016020">
    <property type="term" value="C:membrane"/>
    <property type="evidence" value="ECO:0007669"/>
    <property type="project" value="UniProtKB-SubCell"/>
</dbReference>
<evidence type="ECO:0000313" key="7">
    <source>
        <dbReference type="Proteomes" id="UP000189703"/>
    </source>
</evidence>
<keyword evidence="5" id="KW-1133">Transmembrane helix</keyword>
<dbReference type="FunCoup" id="A0A1U8AZ30">
    <property type="interactions" value="65"/>
</dbReference>
<evidence type="ECO:0000313" key="8">
    <source>
        <dbReference type="RefSeq" id="XP_010273484.1"/>
    </source>
</evidence>
<keyword evidence="6" id="KW-0472">Membrane</keyword>
<keyword evidence="7" id="KW-1185">Reference proteome</keyword>
<evidence type="ECO:0000256" key="2">
    <source>
        <dbReference type="ARBA" id="ARBA00007727"/>
    </source>
</evidence>
<dbReference type="OrthoDB" id="630188at2759"/>
<dbReference type="Pfam" id="PF14416">
    <property type="entry name" value="PMR5N"/>
    <property type="match status" value="1"/>
</dbReference>